<feature type="region of interest" description="Disordered" evidence="1">
    <location>
        <begin position="336"/>
        <end position="363"/>
    </location>
</feature>
<feature type="region of interest" description="Disordered" evidence="1">
    <location>
        <begin position="306"/>
        <end position="325"/>
    </location>
</feature>
<accession>A0A9P6LWZ2</accession>
<feature type="region of interest" description="Disordered" evidence="1">
    <location>
        <begin position="1126"/>
        <end position="1158"/>
    </location>
</feature>
<dbReference type="PROSITE" id="PS50888">
    <property type="entry name" value="BHLH"/>
    <property type="match status" value="1"/>
</dbReference>
<dbReference type="InterPro" id="IPR011598">
    <property type="entry name" value="bHLH_dom"/>
</dbReference>
<feature type="non-terminal residue" evidence="3">
    <location>
        <position position="1"/>
    </location>
</feature>
<sequence length="1176" mass="126814">LQSFLGSNAVQQQQQQLQQQQQQQQLQLNSQTQLAALRWALANAHNPLVPASTTATSPSDSAAFFSSPDLLASSLSPESDTLMLPTSPNAFSADDGPMLSPLLLSTQAAAAAAVAATTALSATTTSTPAPAPQPKTKVKSEKAASPVAKSAKRQSMDDGTDAEAKAAAPATAKRTKKTAAGTKPAASAPKKPRAKKTSKASSDQSDMEMSISSTASNASSTPSPQTLALPLPAGSSDLSSAASTAGFFQTIPMVPMASSAQPTSAGILSFGQPLWKMTPGMVMPPNMPLPTSGFDPSSFPGSMVPGLDGSQQVTPATSQPGQPHLQQKIPITRLKPPQALVTPPPAPPTPQGPQPTKQQKKVAHNAIERRYRNNINDRINDLKNVVPALCNIKTKDEKDEDEDDETQDADGVAKATKLNKATILRKATEYIIVLQKRESGTKAENNILRRLLTSLPGGVDLLEQHQAEIAGVREESSPSPESSSEDSNSEPTTPPPNSTSSTSAPSRVLMAIFMGVTFFSSPEGNYGLNRAIMDDGQGAGRAMSPSFKTMRRAPMMAESSSSGSVWSPFGLVEWDAWAAVRTLMFMGCLLALVWPSYSRRGSFPQSKFPLMPKSSSPSQVYNTLSGLLPRVIPSSYLRLFFALSLELWRCLWIRLGIYPDLTDMVRPDIWARVVEAQMSGGAGSSGSRFMLLYTIVRTLDEYTNARRQPPARVSATAALAFYISIRKGAKPLATLVAQQFMESARYTAKISGTGQDRWLESMLQVEVGSVAWNRSIQEIESVMYGRSEYPQTEAVLHQTMAPTLVVAQTQSVNVLQDAYVDCMSKLNNTPAHGHGHGHQESARVAKFEDVVRTTLPGTRHHWYALVGKISELWLSNDENSALMGDRLMSQVMSMHPRHHLSARSATTRHQTLQDEQAESSFQYYDQVIVYSLLEYAYLRRGMAGPSVRCGEKAWALLNERRRAVGAKAPTAPVRSSMGESSSSSLVGVEDEDNEKALLGVAYFAMNLTGFVEIKARVGLWRGVEALSSLVKKNREGAKGETAGSDDEDMTQIEILEHIRTTLLPLTVHLRRQLDDESTTLLATIQMATGSTRSSLDRNKGRPATVDFDPALRFLIDVGRVAYGAWEDGSEGSDSGCSSGGEEEIGGLQQTGQKRAKASIAVKKSDAEKAWELCQEL</sequence>
<dbReference type="InterPro" id="IPR052099">
    <property type="entry name" value="Regulatory_TF_Diverse"/>
</dbReference>
<dbReference type="AlphaFoldDB" id="A0A9P6LWZ2"/>
<dbReference type="Gene3D" id="4.10.280.10">
    <property type="entry name" value="Helix-loop-helix DNA-binding domain"/>
    <property type="match status" value="1"/>
</dbReference>
<dbReference type="PANTHER" id="PTHR47336">
    <property type="entry name" value="TRANSCRIPTION FACTOR HMS1-RELATED"/>
    <property type="match status" value="1"/>
</dbReference>
<feature type="compositionally biased region" description="Low complexity" evidence="1">
    <location>
        <begin position="210"/>
        <end position="224"/>
    </location>
</feature>
<dbReference type="PANTHER" id="PTHR47336:SF2">
    <property type="entry name" value="TRANSCRIPTION FACTOR HMS1-RELATED"/>
    <property type="match status" value="1"/>
</dbReference>
<keyword evidence="4" id="KW-1185">Reference proteome</keyword>
<evidence type="ECO:0000259" key="2">
    <source>
        <dbReference type="PROSITE" id="PS50888"/>
    </source>
</evidence>
<gene>
    <name evidence="3" type="ORF">BGZ70_002539</name>
</gene>
<dbReference type="EMBL" id="JAAAHY010001621">
    <property type="protein sequence ID" value="KAF9947726.1"/>
    <property type="molecule type" value="Genomic_DNA"/>
</dbReference>
<dbReference type="SUPFAM" id="SSF47459">
    <property type="entry name" value="HLH, helix-loop-helix DNA-binding domain"/>
    <property type="match status" value="1"/>
</dbReference>
<feature type="compositionally biased region" description="Pro residues" evidence="1">
    <location>
        <begin position="342"/>
        <end position="353"/>
    </location>
</feature>
<feature type="domain" description="BHLH" evidence="2">
    <location>
        <begin position="359"/>
        <end position="434"/>
    </location>
</feature>
<dbReference type="GO" id="GO:0046983">
    <property type="term" value="F:protein dimerization activity"/>
    <property type="evidence" value="ECO:0007669"/>
    <property type="project" value="InterPro"/>
</dbReference>
<feature type="compositionally biased region" description="Low complexity" evidence="1">
    <location>
        <begin position="975"/>
        <end position="984"/>
    </location>
</feature>
<reference evidence="3" key="1">
    <citation type="journal article" date="2020" name="Fungal Divers.">
        <title>Resolving the Mortierellaceae phylogeny through synthesis of multi-gene phylogenetics and phylogenomics.</title>
        <authorList>
            <person name="Vandepol N."/>
            <person name="Liber J."/>
            <person name="Desiro A."/>
            <person name="Na H."/>
            <person name="Kennedy M."/>
            <person name="Barry K."/>
            <person name="Grigoriev I.V."/>
            <person name="Miller A.N."/>
            <person name="O'Donnell K."/>
            <person name="Stajich J.E."/>
            <person name="Bonito G."/>
        </authorList>
    </citation>
    <scope>NUCLEOTIDE SEQUENCE</scope>
    <source>
        <strain evidence="3">CK1249</strain>
    </source>
</reference>
<protein>
    <recommendedName>
        <fullName evidence="2">BHLH domain-containing protein</fullName>
    </recommendedName>
</protein>
<feature type="region of interest" description="Disordered" evidence="1">
    <location>
        <begin position="967"/>
        <end position="988"/>
    </location>
</feature>
<feature type="compositionally biased region" description="Low complexity" evidence="1">
    <location>
        <begin position="165"/>
        <end position="189"/>
    </location>
</feature>
<evidence type="ECO:0000256" key="1">
    <source>
        <dbReference type="SAM" id="MobiDB-lite"/>
    </source>
</evidence>
<feature type="region of interest" description="Disordered" evidence="1">
    <location>
        <begin position="121"/>
        <end position="240"/>
    </location>
</feature>
<proteinExistence type="predicted"/>
<evidence type="ECO:0000313" key="4">
    <source>
        <dbReference type="Proteomes" id="UP000738359"/>
    </source>
</evidence>
<evidence type="ECO:0000313" key="3">
    <source>
        <dbReference type="EMBL" id="KAF9947726.1"/>
    </source>
</evidence>
<dbReference type="Proteomes" id="UP000738359">
    <property type="component" value="Unassembled WGS sequence"/>
</dbReference>
<dbReference type="SMART" id="SM00353">
    <property type="entry name" value="HLH"/>
    <property type="match status" value="1"/>
</dbReference>
<feature type="region of interest" description="Disordered" evidence="1">
    <location>
        <begin position="470"/>
        <end position="504"/>
    </location>
</feature>
<comment type="caution">
    <text evidence="3">The sequence shown here is derived from an EMBL/GenBank/DDBJ whole genome shotgun (WGS) entry which is preliminary data.</text>
</comment>
<feature type="compositionally biased region" description="Polar residues" evidence="1">
    <location>
        <begin position="309"/>
        <end position="325"/>
    </location>
</feature>
<name>A0A9P6LWZ2_MORAP</name>
<organism evidence="3 4">
    <name type="scientific">Mortierella alpina</name>
    <name type="common">Oleaginous fungus</name>
    <name type="synonym">Mortierella renispora</name>
    <dbReference type="NCBI Taxonomy" id="64518"/>
    <lineage>
        <taxon>Eukaryota</taxon>
        <taxon>Fungi</taxon>
        <taxon>Fungi incertae sedis</taxon>
        <taxon>Mucoromycota</taxon>
        <taxon>Mortierellomycotina</taxon>
        <taxon>Mortierellomycetes</taxon>
        <taxon>Mortierellales</taxon>
        <taxon>Mortierellaceae</taxon>
        <taxon>Mortierella</taxon>
    </lineage>
</organism>
<dbReference type="OrthoDB" id="2133190at2759"/>
<dbReference type="InterPro" id="IPR036638">
    <property type="entry name" value="HLH_DNA-bd_sf"/>
</dbReference>
<dbReference type="Pfam" id="PF00010">
    <property type="entry name" value="HLH"/>
    <property type="match status" value="1"/>
</dbReference>